<dbReference type="EMBL" id="CACRZD030000120">
    <property type="protein sequence ID" value="CAA6674562.1"/>
    <property type="molecule type" value="Genomic_DNA"/>
</dbReference>
<organism evidence="1 2">
    <name type="scientific">Spirodela intermedia</name>
    <name type="common">Intermediate duckweed</name>
    <dbReference type="NCBI Taxonomy" id="51605"/>
    <lineage>
        <taxon>Eukaryota</taxon>
        <taxon>Viridiplantae</taxon>
        <taxon>Streptophyta</taxon>
        <taxon>Embryophyta</taxon>
        <taxon>Tracheophyta</taxon>
        <taxon>Spermatophyta</taxon>
        <taxon>Magnoliopsida</taxon>
        <taxon>Liliopsida</taxon>
        <taxon>Araceae</taxon>
        <taxon>Lemnoideae</taxon>
        <taxon>Spirodela</taxon>
    </lineage>
</organism>
<evidence type="ECO:0000313" key="1">
    <source>
        <dbReference type="EMBL" id="CAA6674562.1"/>
    </source>
</evidence>
<keyword evidence="2" id="KW-1185">Reference proteome</keyword>
<reference evidence="2" key="1">
    <citation type="journal article" date="2020" name="Sci. Rep.">
        <title>Chromosome-scale genome assembly for the duckweed Spirodela intermedia, integrating cytogenetic maps, PacBio and Oxford Nanopore libraries.</title>
        <authorList>
            <person name="Hoang P.T.N."/>
            <person name="Fiebig A."/>
            <person name="Novak P."/>
            <person name="Macas J."/>
            <person name="Cao H.X."/>
            <person name="Stepanenko A."/>
            <person name="Chen G."/>
            <person name="Borisjuk N."/>
            <person name="Scholz U."/>
            <person name="Schubert I."/>
        </authorList>
    </citation>
    <scope>NUCLEOTIDE SEQUENCE [LARGE SCALE GENOMIC DNA]</scope>
</reference>
<evidence type="ECO:0000313" key="2">
    <source>
        <dbReference type="Proteomes" id="UP001189122"/>
    </source>
</evidence>
<dbReference type="Proteomes" id="UP001189122">
    <property type="component" value="Unassembled WGS sequence"/>
</dbReference>
<accession>A0ABN7EB63</accession>
<sequence length="118" mass="11842">MNSRSMVLAPTVRIHGATFLTVPQLGPVLPPEHTTVIPFFTAWNDPIASPSLLVEAASVIYGFPAHLVRRHPGAGCPALGSAVAEAEDTGIRHEPAGGGGKGVGTVAISVAGGDLAGG</sequence>
<name>A0ABN7EB63_SPIIN</name>
<protein>
    <submittedName>
        <fullName evidence="1">Uncharacterized protein</fullName>
    </submittedName>
</protein>
<comment type="caution">
    <text evidence="1">The sequence shown here is derived from an EMBL/GenBank/DDBJ whole genome shotgun (WGS) entry which is preliminary data.</text>
</comment>
<proteinExistence type="predicted"/>
<gene>
    <name evidence="1" type="ORF">SI7747_UN020920</name>
</gene>